<evidence type="ECO:0000256" key="2">
    <source>
        <dbReference type="ARBA" id="ARBA00022801"/>
    </source>
</evidence>
<dbReference type="InterPro" id="IPR013830">
    <property type="entry name" value="SGNH_hydro"/>
</dbReference>
<evidence type="ECO:0000256" key="3">
    <source>
        <dbReference type="SAM" id="SignalP"/>
    </source>
</evidence>
<dbReference type="GO" id="GO:0016788">
    <property type="term" value="F:hydrolase activity, acting on ester bonds"/>
    <property type="evidence" value="ECO:0007669"/>
    <property type="project" value="UniProtKB-ARBA"/>
</dbReference>
<dbReference type="RefSeq" id="WP_123637973.1">
    <property type="nucleotide sequence ID" value="NZ_RJUK01000001.1"/>
</dbReference>
<keyword evidence="6" id="KW-1185">Reference proteome</keyword>
<gene>
    <name evidence="5" type="ORF">EDC38_1513</name>
</gene>
<keyword evidence="2" id="KW-0378">Hydrolase</keyword>
<dbReference type="InterPro" id="IPR036514">
    <property type="entry name" value="SGNH_hydro_sf"/>
</dbReference>
<evidence type="ECO:0000313" key="6">
    <source>
        <dbReference type="Proteomes" id="UP000273643"/>
    </source>
</evidence>
<feature type="domain" description="SGNH hydrolase-type esterase" evidence="4">
    <location>
        <begin position="40"/>
        <end position="208"/>
    </location>
</feature>
<dbReference type="Pfam" id="PF13472">
    <property type="entry name" value="Lipase_GDSL_2"/>
    <property type="match status" value="1"/>
</dbReference>
<proteinExistence type="inferred from homology"/>
<dbReference type="InterPro" id="IPR037459">
    <property type="entry name" value="RhgT-like"/>
</dbReference>
<evidence type="ECO:0000313" key="5">
    <source>
        <dbReference type="EMBL" id="ROQ20895.1"/>
    </source>
</evidence>
<organism evidence="5 6">
    <name type="scientific">Marinimicrobium koreense</name>
    <dbReference type="NCBI Taxonomy" id="306545"/>
    <lineage>
        <taxon>Bacteria</taxon>
        <taxon>Pseudomonadati</taxon>
        <taxon>Pseudomonadota</taxon>
        <taxon>Gammaproteobacteria</taxon>
        <taxon>Cellvibrionales</taxon>
        <taxon>Cellvibrionaceae</taxon>
        <taxon>Marinimicrobium</taxon>
    </lineage>
</organism>
<dbReference type="EMBL" id="RJUK01000001">
    <property type="protein sequence ID" value="ROQ20895.1"/>
    <property type="molecule type" value="Genomic_DNA"/>
</dbReference>
<name>A0A3N1NXG2_9GAMM</name>
<evidence type="ECO:0000259" key="4">
    <source>
        <dbReference type="Pfam" id="PF13472"/>
    </source>
</evidence>
<sequence length="257" mass="28442">MTSTSFLHSLTPLLAAAALLVGCATQAPVEEATKPTLFLVGDSTMADQPKEKYPETGWGQALPEYLTDDIEVENHAKNGRSTKSFIDEGRWEAVMERLQAGDFVVMGFGHNDQKDYDETRYAAPWTDYRANLERMVDDVLARGAKPILVTSIYRRAFTDDGQPEATLGDYPEVTRAVASERGVPLVDLNVMTRQLLLDAGVAGSANIYMQIPAGEYANLPDGKDDNTHLQRRGARQVAELFVQGVRRQSLPLADYFR</sequence>
<dbReference type="Gene3D" id="3.40.50.1110">
    <property type="entry name" value="SGNH hydrolase"/>
    <property type="match status" value="1"/>
</dbReference>
<dbReference type="CDD" id="cd01821">
    <property type="entry name" value="Rhamnogalacturan_acetylesterase_like"/>
    <property type="match status" value="1"/>
</dbReference>
<dbReference type="SUPFAM" id="SSF52266">
    <property type="entry name" value="SGNH hydrolase"/>
    <property type="match status" value="1"/>
</dbReference>
<comment type="caution">
    <text evidence="5">The sequence shown here is derived from an EMBL/GenBank/DDBJ whole genome shotgun (WGS) entry which is preliminary data.</text>
</comment>
<evidence type="ECO:0000256" key="1">
    <source>
        <dbReference type="ARBA" id="ARBA00008668"/>
    </source>
</evidence>
<comment type="similarity">
    <text evidence="1">Belongs to the 'GDSL' lipolytic enzyme family.</text>
</comment>
<dbReference type="OrthoDB" id="191551at2"/>
<keyword evidence="3" id="KW-0732">Signal</keyword>
<dbReference type="PANTHER" id="PTHR43695">
    <property type="entry name" value="PUTATIVE (AFU_ORTHOLOGUE AFUA_2G17250)-RELATED"/>
    <property type="match status" value="1"/>
</dbReference>
<accession>A0A3N1NXG2</accession>
<feature type="signal peptide" evidence="3">
    <location>
        <begin position="1"/>
        <end position="27"/>
    </location>
</feature>
<reference evidence="5 6" key="1">
    <citation type="submission" date="2018-11" db="EMBL/GenBank/DDBJ databases">
        <title>Genomic Encyclopedia of Type Strains, Phase IV (KMG-IV): sequencing the most valuable type-strain genomes for metagenomic binning, comparative biology and taxonomic classification.</title>
        <authorList>
            <person name="Goeker M."/>
        </authorList>
    </citation>
    <scope>NUCLEOTIDE SEQUENCE [LARGE SCALE GENOMIC DNA]</scope>
    <source>
        <strain evidence="5 6">DSM 16974</strain>
    </source>
</reference>
<feature type="chain" id="PRO_5018069857" evidence="3">
    <location>
        <begin position="28"/>
        <end position="257"/>
    </location>
</feature>
<dbReference type="PANTHER" id="PTHR43695:SF1">
    <property type="entry name" value="RHAMNOGALACTURONAN ACETYLESTERASE"/>
    <property type="match status" value="1"/>
</dbReference>
<dbReference type="Proteomes" id="UP000273643">
    <property type="component" value="Unassembled WGS sequence"/>
</dbReference>
<protein>
    <submittedName>
        <fullName evidence="5">Lysophospholipase L1-like esterase</fullName>
    </submittedName>
</protein>
<dbReference type="AlphaFoldDB" id="A0A3N1NXG2"/>